<protein>
    <submittedName>
        <fullName evidence="7">Cell cycle checkpoint protein rad1</fullName>
    </submittedName>
</protein>
<evidence type="ECO:0000256" key="6">
    <source>
        <dbReference type="SAM" id="MobiDB-lite"/>
    </source>
</evidence>
<feature type="region of interest" description="Disordered" evidence="6">
    <location>
        <begin position="383"/>
        <end position="439"/>
    </location>
</feature>
<dbReference type="PANTHER" id="PTHR10870:SF0">
    <property type="entry name" value="CELL CYCLE CHECKPOINT PROTEIN RAD1"/>
    <property type="match status" value="1"/>
</dbReference>
<dbReference type="PRINTS" id="PR01245">
    <property type="entry name" value="RAD1REC1"/>
</dbReference>
<evidence type="ECO:0000256" key="2">
    <source>
        <dbReference type="ARBA" id="ARBA00010991"/>
    </source>
</evidence>
<gene>
    <name evidence="7" type="ORF">M0812_26848</name>
</gene>
<dbReference type="Proteomes" id="UP001146793">
    <property type="component" value="Unassembled WGS sequence"/>
</dbReference>
<dbReference type="Pfam" id="PF02144">
    <property type="entry name" value="Rad1"/>
    <property type="match status" value="1"/>
</dbReference>
<dbReference type="InterPro" id="IPR003021">
    <property type="entry name" value="Rad1_Rec1_Rad17"/>
</dbReference>
<dbReference type="Gene3D" id="3.70.10.10">
    <property type="match status" value="1"/>
</dbReference>
<comment type="caution">
    <text evidence="7">The sequence shown here is derived from an EMBL/GenBank/DDBJ whole genome shotgun (WGS) entry which is preliminary data.</text>
</comment>
<name>A0AAV7YBT2_9EUKA</name>
<evidence type="ECO:0000313" key="7">
    <source>
        <dbReference type="EMBL" id="KAJ3427268.1"/>
    </source>
</evidence>
<evidence type="ECO:0000313" key="8">
    <source>
        <dbReference type="Proteomes" id="UP001146793"/>
    </source>
</evidence>
<keyword evidence="3" id="KW-0227">DNA damage</keyword>
<proteinExistence type="inferred from homology"/>
<dbReference type="SUPFAM" id="SSF55979">
    <property type="entry name" value="DNA clamp"/>
    <property type="match status" value="1"/>
</dbReference>
<feature type="compositionally biased region" description="Basic and acidic residues" evidence="6">
    <location>
        <begin position="415"/>
        <end position="439"/>
    </location>
</feature>
<comment type="subcellular location">
    <subcellularLocation>
        <location evidence="1">Nucleus</location>
    </subcellularLocation>
</comment>
<organism evidence="7 8">
    <name type="scientific">Anaeramoeba flamelloides</name>
    <dbReference type="NCBI Taxonomy" id="1746091"/>
    <lineage>
        <taxon>Eukaryota</taxon>
        <taxon>Metamonada</taxon>
        <taxon>Anaeramoebidae</taxon>
        <taxon>Anaeramoeba</taxon>
    </lineage>
</organism>
<sequence length="439" mass="51051">METLSQQGLTEEIPIEILEKEEVRTLIQSQQSQELEKELEQEQNNRQEYEQYENDEDEEEDEEDEYELELKPVLEARVTDVSLLENNLAPLCLKKDQMTKVLISSNGLYFNVEGDSKNIQTTTFIDASLFERYEYNLTQEQNENEIEIEEYKEKEKEKEKEQEQEVETELEEQTNKEDVERVTMLRINLSVLLDCLGIFKAKKKNYHLNETVAQLIYPNQTGAFEIDLEDGGVVTWCSLAVNSIDDNYVQPQDEMKFDASSVTNTIVMDSMGLKVALGELDWACRTIGVFMFQQPSMLSMQTIGQNGICRIDCPSDSEAVERLDSSQDQSCSYLSSLLRSCVKALQYSTKVSIRMNMEGMLSVQLMIKNRQNIQTFVEFLINPEEEGEDEEDDEEEENYVKNRQEDEQFIIGEEINEKNPLQDEEHEELRLESHKLNQN</sequence>
<dbReference type="InterPro" id="IPR046938">
    <property type="entry name" value="DNA_clamp_sf"/>
</dbReference>
<dbReference type="GO" id="GO:0000077">
    <property type="term" value="P:DNA damage checkpoint signaling"/>
    <property type="evidence" value="ECO:0007669"/>
    <property type="project" value="InterPro"/>
</dbReference>
<dbReference type="GO" id="GO:0006281">
    <property type="term" value="P:DNA repair"/>
    <property type="evidence" value="ECO:0007669"/>
    <property type="project" value="UniProtKB-KW"/>
</dbReference>
<dbReference type="EMBL" id="JANTQA010000063">
    <property type="protein sequence ID" value="KAJ3427268.1"/>
    <property type="molecule type" value="Genomic_DNA"/>
</dbReference>
<feature type="region of interest" description="Disordered" evidence="6">
    <location>
        <begin position="28"/>
        <end position="65"/>
    </location>
</feature>
<feature type="compositionally biased region" description="Basic and acidic residues" evidence="6">
    <location>
        <begin position="34"/>
        <end position="49"/>
    </location>
</feature>
<feature type="compositionally biased region" description="Basic and acidic residues" evidence="6">
    <location>
        <begin position="152"/>
        <end position="163"/>
    </location>
</feature>
<evidence type="ECO:0000256" key="5">
    <source>
        <dbReference type="ARBA" id="ARBA00023242"/>
    </source>
</evidence>
<evidence type="ECO:0000256" key="4">
    <source>
        <dbReference type="ARBA" id="ARBA00023204"/>
    </source>
</evidence>
<dbReference type="GO" id="GO:0030896">
    <property type="term" value="C:checkpoint clamp complex"/>
    <property type="evidence" value="ECO:0007669"/>
    <property type="project" value="TreeGrafter"/>
</dbReference>
<evidence type="ECO:0000256" key="1">
    <source>
        <dbReference type="ARBA" id="ARBA00004123"/>
    </source>
</evidence>
<dbReference type="AlphaFoldDB" id="A0AAV7YBT2"/>
<keyword evidence="5" id="KW-0539">Nucleus</keyword>
<comment type="similarity">
    <text evidence="2">Belongs to the rad1 family.</text>
</comment>
<dbReference type="PANTHER" id="PTHR10870">
    <property type="entry name" value="CELL CYCLE CHECKPOINT PROTEIN RAD1"/>
    <property type="match status" value="1"/>
</dbReference>
<keyword evidence="4" id="KW-0234">DNA repair</keyword>
<feature type="compositionally biased region" description="Acidic residues" evidence="6">
    <location>
        <begin position="383"/>
        <end position="397"/>
    </location>
</feature>
<feature type="region of interest" description="Disordered" evidence="6">
    <location>
        <begin position="152"/>
        <end position="174"/>
    </location>
</feature>
<evidence type="ECO:0000256" key="3">
    <source>
        <dbReference type="ARBA" id="ARBA00022763"/>
    </source>
</evidence>
<feature type="compositionally biased region" description="Acidic residues" evidence="6">
    <location>
        <begin position="50"/>
        <end position="65"/>
    </location>
</feature>
<reference evidence="7" key="1">
    <citation type="submission" date="2022-08" db="EMBL/GenBank/DDBJ databases">
        <title>Novel sulphate-reducing endosymbionts in the free-living metamonad Anaeramoeba.</title>
        <authorList>
            <person name="Jerlstrom-Hultqvist J."/>
            <person name="Cepicka I."/>
            <person name="Gallot-Lavallee L."/>
            <person name="Salas-Leiva D."/>
            <person name="Curtis B.A."/>
            <person name="Zahonova K."/>
            <person name="Pipaliya S."/>
            <person name="Dacks J."/>
            <person name="Roger A.J."/>
        </authorList>
    </citation>
    <scope>NUCLEOTIDE SEQUENCE</scope>
    <source>
        <strain evidence="7">Busselton2</strain>
    </source>
</reference>
<accession>A0AAV7YBT2</accession>